<protein>
    <recommendedName>
        <fullName evidence="3">DHHA1 domain-containing protein</fullName>
    </recommendedName>
</protein>
<accession>A0A133VMU7</accession>
<dbReference type="EMBL" id="LHYJ01000055">
    <property type="protein sequence ID" value="KXB07776.1"/>
    <property type="molecule type" value="Genomic_DNA"/>
</dbReference>
<organism evidence="1 2">
    <name type="scientific">candidate division MSBL1 archaeon SCGC-AAA382N08</name>
    <dbReference type="NCBI Taxonomy" id="1698285"/>
    <lineage>
        <taxon>Archaea</taxon>
        <taxon>Methanobacteriati</taxon>
        <taxon>Methanobacteriota</taxon>
        <taxon>candidate division MSBL1</taxon>
    </lineage>
</organism>
<keyword evidence="2" id="KW-1185">Reference proteome</keyword>
<dbReference type="InterPro" id="IPR038763">
    <property type="entry name" value="DHH_sf"/>
</dbReference>
<evidence type="ECO:0000313" key="2">
    <source>
        <dbReference type="Proteomes" id="UP000070175"/>
    </source>
</evidence>
<dbReference type="AlphaFoldDB" id="A0A133VMU7"/>
<reference evidence="1 2" key="1">
    <citation type="journal article" date="2016" name="Sci. Rep.">
        <title>Metabolic traits of an uncultured archaeal lineage -MSBL1- from brine pools of the Red Sea.</title>
        <authorList>
            <person name="Mwirichia R."/>
            <person name="Alam I."/>
            <person name="Rashid M."/>
            <person name="Vinu M."/>
            <person name="Ba-Alawi W."/>
            <person name="Anthony Kamau A."/>
            <person name="Kamanda Ngugi D."/>
            <person name="Goker M."/>
            <person name="Klenk H.P."/>
            <person name="Bajic V."/>
            <person name="Stingl U."/>
        </authorList>
    </citation>
    <scope>NUCLEOTIDE SEQUENCE [LARGE SCALE GENOMIC DNA]</scope>
    <source>
        <strain evidence="1">SCGC-AAA382N08</strain>
    </source>
</reference>
<name>A0A133VMU7_9EURY</name>
<dbReference type="Proteomes" id="UP000070175">
    <property type="component" value="Unassembled WGS sequence"/>
</dbReference>
<feature type="non-terminal residue" evidence="1">
    <location>
        <position position="196"/>
    </location>
</feature>
<proteinExistence type="predicted"/>
<dbReference type="SUPFAM" id="SSF64182">
    <property type="entry name" value="DHH phosphoesterases"/>
    <property type="match status" value="1"/>
</dbReference>
<evidence type="ECO:0008006" key="3">
    <source>
        <dbReference type="Google" id="ProtNLM"/>
    </source>
</evidence>
<comment type="caution">
    <text evidence="1">The sequence shown here is derived from an EMBL/GenBank/DDBJ whole genome shotgun (WGS) entry which is preliminary data.</text>
</comment>
<gene>
    <name evidence="1" type="ORF">AKJ56_02385</name>
</gene>
<evidence type="ECO:0000313" key="1">
    <source>
        <dbReference type="EMBL" id="KXB07776.1"/>
    </source>
</evidence>
<sequence length="196" mass="23156">MKNITVIYDKNCPDGFSGAWATWKKFGDKAEYIPFKEHNKVPNIEDKEIYIIDFSFTESALRQIKEKNKKVIILNHHESAAEYEEKIADEFRYDPENAACTVAWEYFFPESCVPQLLKYVEDADLWKFQIPYSEEIGEVIESIGFGDFEKWNRLAESIEDEEKREEKIKLGKTLLEYKRQIIKELVNLAYKVEFEG</sequence>